<dbReference type="Proteomes" id="UP001150062">
    <property type="component" value="Unassembled WGS sequence"/>
</dbReference>
<gene>
    <name evidence="3" type="ORF">M0813_13551</name>
</gene>
<feature type="transmembrane region" description="Helical" evidence="2">
    <location>
        <begin position="1671"/>
        <end position="1693"/>
    </location>
</feature>
<dbReference type="EMBL" id="JAOAOG010000035">
    <property type="protein sequence ID" value="KAJ6253055.1"/>
    <property type="molecule type" value="Genomic_DNA"/>
</dbReference>
<feature type="transmembrane region" description="Helical" evidence="2">
    <location>
        <begin position="1950"/>
        <end position="1967"/>
    </location>
</feature>
<reference evidence="3" key="1">
    <citation type="submission" date="2022-08" db="EMBL/GenBank/DDBJ databases">
        <title>Novel sulfate-reducing endosymbionts in the free-living metamonad Anaeramoeba.</title>
        <authorList>
            <person name="Jerlstrom-Hultqvist J."/>
            <person name="Cepicka I."/>
            <person name="Gallot-Lavallee L."/>
            <person name="Salas-Leiva D."/>
            <person name="Curtis B.A."/>
            <person name="Zahonova K."/>
            <person name="Pipaliya S."/>
            <person name="Dacks J."/>
            <person name="Roger A.J."/>
        </authorList>
    </citation>
    <scope>NUCLEOTIDE SEQUENCE</scope>
    <source>
        <strain evidence="3">Schooner1</strain>
    </source>
</reference>
<feature type="transmembrane region" description="Helical" evidence="2">
    <location>
        <begin position="88"/>
        <end position="106"/>
    </location>
</feature>
<feature type="transmembrane region" description="Helical" evidence="2">
    <location>
        <begin position="298"/>
        <end position="318"/>
    </location>
</feature>
<feature type="region of interest" description="Disordered" evidence="1">
    <location>
        <begin position="888"/>
        <end position="926"/>
    </location>
</feature>
<proteinExistence type="predicted"/>
<name>A0ABQ8Z839_9EUKA</name>
<feature type="transmembrane region" description="Helical" evidence="2">
    <location>
        <begin position="1811"/>
        <end position="1836"/>
    </location>
</feature>
<feature type="compositionally biased region" description="Low complexity" evidence="1">
    <location>
        <begin position="956"/>
        <end position="970"/>
    </location>
</feature>
<evidence type="ECO:0000313" key="4">
    <source>
        <dbReference type="Proteomes" id="UP001150062"/>
    </source>
</evidence>
<accession>A0ABQ8Z839</accession>
<feature type="transmembrane region" description="Helical" evidence="2">
    <location>
        <begin position="1745"/>
        <end position="1764"/>
    </location>
</feature>
<feature type="transmembrane region" description="Helical" evidence="2">
    <location>
        <begin position="609"/>
        <end position="629"/>
    </location>
</feature>
<keyword evidence="2" id="KW-1133">Transmembrane helix</keyword>
<evidence type="ECO:0000313" key="3">
    <source>
        <dbReference type="EMBL" id="KAJ6253055.1"/>
    </source>
</evidence>
<feature type="transmembrane region" description="Helical" evidence="2">
    <location>
        <begin position="750"/>
        <end position="771"/>
    </location>
</feature>
<feature type="transmembrane region" description="Helical" evidence="2">
    <location>
        <begin position="1770"/>
        <end position="1790"/>
    </location>
</feature>
<feature type="region of interest" description="Disordered" evidence="1">
    <location>
        <begin position="944"/>
        <end position="977"/>
    </location>
</feature>
<evidence type="ECO:0000256" key="1">
    <source>
        <dbReference type="SAM" id="MobiDB-lite"/>
    </source>
</evidence>
<keyword evidence="4" id="KW-1185">Reference proteome</keyword>
<organism evidence="3 4">
    <name type="scientific">Anaeramoeba flamelloides</name>
    <dbReference type="NCBI Taxonomy" id="1746091"/>
    <lineage>
        <taxon>Eukaryota</taxon>
        <taxon>Metamonada</taxon>
        <taxon>Anaeramoebidae</taxon>
        <taxon>Anaeramoeba</taxon>
    </lineage>
</organism>
<evidence type="ECO:0000256" key="2">
    <source>
        <dbReference type="SAM" id="Phobius"/>
    </source>
</evidence>
<feature type="compositionally biased region" description="Low complexity" evidence="1">
    <location>
        <begin position="897"/>
        <end position="912"/>
    </location>
</feature>
<feature type="transmembrane region" description="Helical" evidence="2">
    <location>
        <begin position="126"/>
        <end position="149"/>
    </location>
</feature>
<feature type="transmembrane region" description="Helical" evidence="2">
    <location>
        <begin position="1905"/>
        <end position="1930"/>
    </location>
</feature>
<feature type="transmembrane region" description="Helical" evidence="2">
    <location>
        <begin position="338"/>
        <end position="363"/>
    </location>
</feature>
<feature type="transmembrane region" description="Helical" evidence="2">
    <location>
        <begin position="516"/>
        <end position="537"/>
    </location>
</feature>
<feature type="transmembrane region" description="Helical" evidence="2">
    <location>
        <begin position="650"/>
        <end position="676"/>
    </location>
</feature>
<feature type="transmembrane region" description="Helical" evidence="2">
    <location>
        <begin position="813"/>
        <end position="838"/>
    </location>
</feature>
<sequence length="2101" mass="248955">MIIIFSLLLFFGHCINVLCALLSLPFHGFVTLVTPFNSCDIFKKGQNNFLHTLLWPVRLLIFVTSIGLFFAFNILLTVLWSGEYRSKGYILLFIFGFLAQIYGMFWHDKYFWEWSSDDGEGFVAGFYCFMDLWNLLMLGVIVCTVVRIPKTLTDIFTDNRIFFERFSITFTYHAFSGIIDLFLIVTLPISFLAIWRLPKFIHELNELGYDTPDHADRKAERQLERRAIIFLNLCNSIVDLIPILLTPLLFALIYRAILCHKECKRKYGNNGNLSYFNSIFIENWNEVRFVVLKHELNFLIDLPCIAVGLLSLMFIWRIPIIIKDFRTFKETGQRRAIAIMHFILSPLDILAAICFVICIITLWRANQTLTELKEYIEKFKEARRVPEVMFGIYHPIIFKQFFALFFDTPFIMCSFFCLLFPTRTIFFKRALSKCETNMERRKTVLLHMVYCLLDIPALLCVVWLFLTIYRFKDLLLPLRECKKYKEDNTYRDKMENWDPFYDRNIAVYHLIIFREFYHFMLDIPFLIISLFLILGFWRSCALKKVLKDPETKGQRRKKIAAEGLLLALDLPCLVFLIILTVSWRVQIVYTLLKERQPTDPWHRIIIDQFYEYILDVIFIAISPLCLWRFPFMFRQCFYGDAKGANQRRRIVSTTILYTLIDIPCAIILLLILVSVWRAFCTYIDYKKRDKEKKIQYFIFDQFVELLLDLPVILIFLPITIATIIRVYSLVQHLRQSEGNWERRKILFFEFCKIIPDLLLTFLFIICFIYLWRFPTLKFLLKKNYSENSFKNDNWKAQINLDLYNDFEWGLRALILRFHFIILLDISFFILLILKLVLIKRNIEIFKRMSYAKKRFTQQRKLNFENPELLNNVIKKYYYRLTGRKCPNEETMEKQQDHQVQQVKQVQQVQQTGQGQGKGQGQGQGQEIKKGMDIPLNEILLNEESNDELEKEKVDSESSSDSSSSSSSSSSEAEEEEENILDFQIHAKREKNSVLSNFFIELEKDHQTKINLINETYKSVTIEEKIDFFIQNILSRLYKNSQESLNQMEIIQFYFLLKRIDQLIPNDNPLFKDGLPSTMTIEQLNQDLLMRYNQNVELFIQIAYTFGYNENLVPDERVIDMLESGRMKSNVSEDIEKIKELLFQHPMNETSINPIFKASIPLLLNLPTFWQSNLYLADIYPEEALDLQQQEITKENLHSFLRLLFLGKTRIFFELLRTFGFYYFNEFKGIPSNEQILSQDNIHHNQPKEQYIENWKKHLYYDNFKKFKKKNAFLLENKFGLIFESKKLFKNFQLNVLNEIQRRNLLLTPLELILTHFAQINSHFVFYLFNKGNLSLKADITSGDSLESDGYQALNDPNVNENNNHNRNNNNNNNNNTRDDIFPEDDFTTMIKNLGGTYLRKAEYKEAFNENLELEEFWRLSKEQKRIIEEIYSRYEIDGEIEIKKFVCSFVWIFRYHNFDLKTFQRKITNKHDLDKLITYFGYSSENYEIIPWDDRKEIVNQYSQEAQGAREGEQIQLALYHISKAIFMCTMNVEETEDLIELVKLRIQYLISGEYYKDALVDMEFLERIGLPNKEIAKFILFNKAICLKNMDENLKTISTLKTVYKHSPTKEEGQRVKEGVKEIKEIIKEKLIRRDTNAGYDALNEIDTPLAPLSFTFFYPIILQELMWSLFLFWHVLLIPIKIFGLLSHPLWKYLTARFAQKNLYGKGQITFSFLLASNYSSYSQNRNVYFYTLVKKNKNNLNFLGLHKFLAINILVGTVLLFNDLALIPAFVNYLYGLIFSFFAPTWYKNYLNSIPGRKMYHSVIQLLFLVEAISFFGIIALQGLYIYLIIALFDNKGLISILSILAIIVLIVSWSHTYYININKNPMYRPYLALNTILSLVYEKIHGSLNGRGKLGLYYNRILGYITWILWSCNECCGTLLLLPFYFAWAGWPLILTIYFGKTFNDNILWCLFASIPLTIALLVKGFKVMKDNVSHNPQCREPAPKYNKLIHRLELYFRFKITQKKYLHISSHDTCLHFSSIDQYPNLFCNTEDSHYTKIYYRKTIERANKTVISNKIQPKISETRNLYSEINQEMHFGHDFEISYNNYNYKEKKFHK</sequence>
<keyword evidence="2" id="KW-0812">Transmembrane</keyword>
<feature type="compositionally biased region" description="Gly residues" evidence="1">
    <location>
        <begin position="913"/>
        <end position="923"/>
    </location>
</feature>
<feature type="compositionally biased region" description="Low complexity" evidence="1">
    <location>
        <begin position="1356"/>
        <end position="1375"/>
    </location>
</feature>
<feature type="transmembrane region" description="Helical" evidence="2">
    <location>
        <begin position="564"/>
        <end position="589"/>
    </location>
</feature>
<feature type="transmembrane region" description="Helical" evidence="2">
    <location>
        <begin position="408"/>
        <end position="427"/>
    </location>
</feature>
<feature type="region of interest" description="Disordered" evidence="1">
    <location>
        <begin position="1356"/>
        <end position="1378"/>
    </location>
</feature>
<feature type="transmembrane region" description="Helical" evidence="2">
    <location>
        <begin position="709"/>
        <end position="730"/>
    </location>
</feature>
<feature type="transmembrane region" description="Helical" evidence="2">
    <location>
        <begin position="448"/>
        <end position="469"/>
    </location>
</feature>
<feature type="transmembrane region" description="Helical" evidence="2">
    <location>
        <begin position="1842"/>
        <end position="1863"/>
    </location>
</feature>
<comment type="caution">
    <text evidence="3">The sequence shown here is derived from an EMBL/GenBank/DDBJ whole genome shotgun (WGS) entry which is preliminary data.</text>
</comment>
<feature type="transmembrane region" description="Helical" evidence="2">
    <location>
        <begin position="59"/>
        <end position="81"/>
    </location>
</feature>
<keyword evidence="2" id="KW-0472">Membrane</keyword>
<protein>
    <submittedName>
        <fullName evidence="3">Fgfr1 oncogene partner/lish domain-containing protein</fullName>
    </submittedName>
</protein>